<evidence type="ECO:0000256" key="9">
    <source>
        <dbReference type="SAM" id="SignalP"/>
    </source>
</evidence>
<evidence type="ECO:0000256" key="6">
    <source>
        <dbReference type="ARBA" id="ARBA00023186"/>
    </source>
</evidence>
<dbReference type="PROSITE" id="PS00635">
    <property type="entry name" value="PILI_CHAPERONE"/>
    <property type="match status" value="1"/>
</dbReference>
<comment type="subcellular location">
    <subcellularLocation>
        <location evidence="1 8">Periplasm</location>
    </subcellularLocation>
</comment>
<keyword evidence="7" id="KW-0393">Immunoglobulin domain</keyword>
<evidence type="ECO:0000259" key="11">
    <source>
        <dbReference type="Pfam" id="PF02753"/>
    </source>
</evidence>
<feature type="signal peptide" evidence="9">
    <location>
        <begin position="1"/>
        <end position="24"/>
    </location>
</feature>
<keyword evidence="13" id="KW-1185">Reference proteome</keyword>
<evidence type="ECO:0000313" key="13">
    <source>
        <dbReference type="Proteomes" id="UP000056453"/>
    </source>
</evidence>
<dbReference type="PRINTS" id="PR00969">
    <property type="entry name" value="CHAPERONPILI"/>
</dbReference>
<reference evidence="12 13" key="1">
    <citation type="submission" date="2015-11" db="EMBL/GenBank/DDBJ databases">
        <title>Expanding the genomic diversity of Burkholderia species for the development of highly accurate diagnostics.</title>
        <authorList>
            <person name="Sahl J."/>
            <person name="Keim P."/>
            <person name="Wagner D."/>
        </authorList>
    </citation>
    <scope>NUCLEOTIDE SEQUENCE [LARGE SCALE GENOMIC DNA]</scope>
    <source>
        <strain evidence="12 13">MSMB1808WGS</strain>
    </source>
</reference>
<dbReference type="InterPro" id="IPR001829">
    <property type="entry name" value="Pili_assmbl_chaperone_bac"/>
</dbReference>
<comment type="similarity">
    <text evidence="2 8">Belongs to the periplasmic pilus chaperone family.</text>
</comment>
<feature type="domain" description="Pili assembly chaperone N-terminal" evidence="10">
    <location>
        <begin position="26"/>
        <end position="147"/>
    </location>
</feature>
<dbReference type="GO" id="GO:0030288">
    <property type="term" value="C:outer membrane-bounded periplasmic space"/>
    <property type="evidence" value="ECO:0007669"/>
    <property type="project" value="InterPro"/>
</dbReference>
<dbReference type="InterPro" id="IPR008962">
    <property type="entry name" value="PapD-like_sf"/>
</dbReference>
<proteinExistence type="inferred from homology"/>
<dbReference type="FunFam" id="2.60.40.10:FF:000458">
    <property type="entry name" value="Molecular chaperone FimC"/>
    <property type="match status" value="1"/>
</dbReference>
<gene>
    <name evidence="12" type="ORF">WJ96_20230</name>
</gene>
<dbReference type="PANTHER" id="PTHR30251:SF2">
    <property type="entry name" value="FIMBRIAL CHAPERONE YADV-RELATED"/>
    <property type="match status" value="1"/>
</dbReference>
<evidence type="ECO:0000256" key="4">
    <source>
        <dbReference type="ARBA" id="ARBA00022729"/>
    </source>
</evidence>
<evidence type="ECO:0000256" key="1">
    <source>
        <dbReference type="ARBA" id="ARBA00004418"/>
    </source>
</evidence>
<dbReference type="GO" id="GO:0071555">
    <property type="term" value="P:cell wall organization"/>
    <property type="evidence" value="ECO:0007669"/>
    <property type="project" value="InterPro"/>
</dbReference>
<dbReference type="InterPro" id="IPR016147">
    <property type="entry name" value="Pili_assmbl_chaperone_N"/>
</dbReference>
<accession>A0AAW3MMX4</accession>
<dbReference type="RefSeq" id="WP_059807937.1">
    <property type="nucleotide sequence ID" value="NZ_LOYM01000124.1"/>
</dbReference>
<keyword evidence="3" id="KW-1029">Fimbrium biogenesis</keyword>
<sequence length="246" mass="27186">MRRWKVSAVLSIVACCLAPITSQAAIVITGTRVIYPEKSREVDVRMSNVGKTPVLVQSWIDDGHAEANPDEIKVPFVLMPAVFRVEPNKGQTLRVMYTGDALPEDRESVYWLNVLEIPPKPTTAEDQNVMQLAFRTRIKLFYRPAALENGGPAQAREKLAWKVIRHDKNGSVLRVDNPSPYYITLSRVTAKSGGKDVQFDPAMVAPFGHQEFVAKSDADKLVMPAAISYELLNDYGSGVEGTATAQ</sequence>
<evidence type="ECO:0000256" key="5">
    <source>
        <dbReference type="ARBA" id="ARBA00022764"/>
    </source>
</evidence>
<dbReference type="Proteomes" id="UP000056453">
    <property type="component" value="Unassembled WGS sequence"/>
</dbReference>
<evidence type="ECO:0000256" key="2">
    <source>
        <dbReference type="ARBA" id="ARBA00007399"/>
    </source>
</evidence>
<feature type="domain" description="Pili assembly chaperone C-terminal" evidence="11">
    <location>
        <begin position="175"/>
        <end position="237"/>
    </location>
</feature>
<evidence type="ECO:0000256" key="7">
    <source>
        <dbReference type="ARBA" id="ARBA00023319"/>
    </source>
</evidence>
<dbReference type="InterPro" id="IPR036316">
    <property type="entry name" value="Pili_assmbl_chap_C_dom_sf"/>
</dbReference>
<evidence type="ECO:0000259" key="10">
    <source>
        <dbReference type="Pfam" id="PF00345"/>
    </source>
</evidence>
<dbReference type="InterPro" id="IPR013783">
    <property type="entry name" value="Ig-like_fold"/>
</dbReference>
<keyword evidence="4 9" id="KW-0732">Signal</keyword>
<dbReference type="Pfam" id="PF00345">
    <property type="entry name" value="PapD_N"/>
    <property type="match status" value="1"/>
</dbReference>
<protein>
    <submittedName>
        <fullName evidence="12">Pilus assembly protein</fullName>
    </submittedName>
</protein>
<dbReference type="EMBL" id="LPBJ01000095">
    <property type="protein sequence ID" value="KVP89379.1"/>
    <property type="molecule type" value="Genomic_DNA"/>
</dbReference>
<dbReference type="SUPFAM" id="SSF49584">
    <property type="entry name" value="Periplasmic chaperone C-domain"/>
    <property type="match status" value="1"/>
</dbReference>
<feature type="chain" id="PRO_5043711101" evidence="9">
    <location>
        <begin position="25"/>
        <end position="246"/>
    </location>
</feature>
<comment type="caution">
    <text evidence="12">The sequence shown here is derived from an EMBL/GenBank/DDBJ whole genome shotgun (WGS) entry which is preliminary data.</text>
</comment>
<evidence type="ECO:0000256" key="8">
    <source>
        <dbReference type="RuleBase" id="RU003918"/>
    </source>
</evidence>
<name>A0AAW3MMX4_9BURK</name>
<dbReference type="AlphaFoldDB" id="A0AAW3MMX4"/>
<dbReference type="InterPro" id="IPR050643">
    <property type="entry name" value="Periplasmic_pilus_chap"/>
</dbReference>
<dbReference type="Gene3D" id="2.60.40.10">
    <property type="entry name" value="Immunoglobulins"/>
    <property type="match status" value="2"/>
</dbReference>
<dbReference type="InterPro" id="IPR016148">
    <property type="entry name" value="Pili_assmbl_chaperone_C"/>
</dbReference>
<organism evidence="12 13">
    <name type="scientific">Burkholderia ubonensis</name>
    <dbReference type="NCBI Taxonomy" id="101571"/>
    <lineage>
        <taxon>Bacteria</taxon>
        <taxon>Pseudomonadati</taxon>
        <taxon>Pseudomonadota</taxon>
        <taxon>Betaproteobacteria</taxon>
        <taxon>Burkholderiales</taxon>
        <taxon>Burkholderiaceae</taxon>
        <taxon>Burkholderia</taxon>
        <taxon>Burkholderia cepacia complex</taxon>
    </lineage>
</organism>
<evidence type="ECO:0000313" key="12">
    <source>
        <dbReference type="EMBL" id="KVP89379.1"/>
    </source>
</evidence>
<dbReference type="Pfam" id="PF02753">
    <property type="entry name" value="PapD_C"/>
    <property type="match status" value="1"/>
</dbReference>
<keyword evidence="5" id="KW-0574">Periplasm</keyword>
<dbReference type="PANTHER" id="PTHR30251">
    <property type="entry name" value="PILUS ASSEMBLY CHAPERONE"/>
    <property type="match status" value="1"/>
</dbReference>
<evidence type="ECO:0000256" key="3">
    <source>
        <dbReference type="ARBA" id="ARBA00022558"/>
    </source>
</evidence>
<keyword evidence="6 8" id="KW-0143">Chaperone</keyword>
<dbReference type="InterPro" id="IPR018046">
    <property type="entry name" value="Pili_assmbl_chaperone_CS"/>
</dbReference>
<dbReference type="SUPFAM" id="SSF49354">
    <property type="entry name" value="PapD-like"/>
    <property type="match status" value="1"/>
</dbReference>